<dbReference type="InterPro" id="IPR036390">
    <property type="entry name" value="WH_DNA-bd_sf"/>
</dbReference>
<organism evidence="2 3">
    <name type="scientific">Nonomuraea mesophila</name>
    <dbReference type="NCBI Taxonomy" id="2530382"/>
    <lineage>
        <taxon>Bacteria</taxon>
        <taxon>Bacillati</taxon>
        <taxon>Actinomycetota</taxon>
        <taxon>Actinomycetes</taxon>
        <taxon>Streptosporangiales</taxon>
        <taxon>Streptosporangiaceae</taxon>
        <taxon>Nonomuraea</taxon>
    </lineage>
</organism>
<evidence type="ECO:0000256" key="1">
    <source>
        <dbReference type="ARBA" id="ARBA00006479"/>
    </source>
</evidence>
<name>A0A4R5F6A9_9ACTN</name>
<dbReference type="EMBL" id="SMLD01000077">
    <property type="protein sequence ID" value="TDE43411.1"/>
    <property type="molecule type" value="Genomic_DNA"/>
</dbReference>
<keyword evidence="3" id="KW-1185">Reference proteome</keyword>
<comment type="caution">
    <text evidence="2">The sequence shown here is derived from an EMBL/GenBank/DDBJ whole genome shotgun (WGS) entry which is preliminary data.</text>
</comment>
<dbReference type="Proteomes" id="UP000295136">
    <property type="component" value="Unassembled WGS sequence"/>
</dbReference>
<evidence type="ECO:0000313" key="2">
    <source>
        <dbReference type="EMBL" id="TDE43411.1"/>
    </source>
</evidence>
<dbReference type="PANTHER" id="PTHR18964:SF149">
    <property type="entry name" value="BIFUNCTIONAL UDP-N-ACETYLGLUCOSAMINE 2-EPIMERASE_N-ACETYLMANNOSAMINE KINASE"/>
    <property type="match status" value="1"/>
</dbReference>
<dbReference type="InterPro" id="IPR043129">
    <property type="entry name" value="ATPase_NBD"/>
</dbReference>
<dbReference type="SUPFAM" id="SSF53067">
    <property type="entry name" value="Actin-like ATPase domain"/>
    <property type="match status" value="1"/>
</dbReference>
<dbReference type="AlphaFoldDB" id="A0A4R5F6A9"/>
<dbReference type="Pfam" id="PF00480">
    <property type="entry name" value="ROK"/>
    <property type="match status" value="1"/>
</dbReference>
<dbReference type="PANTHER" id="PTHR18964">
    <property type="entry name" value="ROK (REPRESSOR, ORF, KINASE) FAMILY"/>
    <property type="match status" value="1"/>
</dbReference>
<dbReference type="Gene3D" id="3.30.420.40">
    <property type="match status" value="2"/>
</dbReference>
<dbReference type="InterPro" id="IPR036388">
    <property type="entry name" value="WH-like_DNA-bd_sf"/>
</dbReference>
<gene>
    <name evidence="2" type="ORF">E1295_26265</name>
</gene>
<accession>A0A4R5F6A9</accession>
<proteinExistence type="inferred from homology"/>
<dbReference type="SUPFAM" id="SSF46785">
    <property type="entry name" value="Winged helix' DNA-binding domain"/>
    <property type="match status" value="1"/>
</dbReference>
<comment type="similarity">
    <text evidence="1">Belongs to the ROK (NagC/XylR) family.</text>
</comment>
<sequence>MCAPVIISQRNYSWTACHTDRRWTTPCSGAVGQALGSGEPMRPDLPASSRAIAIDVLVHGAQSRAQLAKKTGLSAPTLTRLVRPLLDAGVLVESESVRTTGRGRSSVLLDVVADDHRYVGVKLTRESIYAVLTNLRAEVLASETLPEPSLDVPDVVSCVAGVVSRMEDRAGRPVRGVGVTVGGRVDKGETVADSPFLDWHEVPFRTLLAEQVDAPLFLANDVVGLTMAQQWFGYGRTYPDFALLTVGAGVGYGLVINHELVPTLVSPIGHLPVDPHGPLCPAGHRGCMTAFVTSGAMANTVSLAHGRLTTYDEVLELAEAGDPAAARVVAEAAHAVGRATAAITSLTGVDRIILSGEGVRLVEIAPDSLRAGRVEYADEQVSVLDPVIRPMDFLEWARGAAVVAIKASFP</sequence>
<dbReference type="Gene3D" id="1.10.10.10">
    <property type="entry name" value="Winged helix-like DNA-binding domain superfamily/Winged helix DNA-binding domain"/>
    <property type="match status" value="1"/>
</dbReference>
<evidence type="ECO:0000313" key="3">
    <source>
        <dbReference type="Proteomes" id="UP000295136"/>
    </source>
</evidence>
<dbReference type="InterPro" id="IPR000600">
    <property type="entry name" value="ROK"/>
</dbReference>
<reference evidence="2 3" key="1">
    <citation type="submission" date="2019-03" db="EMBL/GenBank/DDBJ databases">
        <title>Draft genome sequences of novel Actinobacteria.</title>
        <authorList>
            <person name="Sahin N."/>
            <person name="Ay H."/>
            <person name="Saygin H."/>
        </authorList>
    </citation>
    <scope>NUCLEOTIDE SEQUENCE [LARGE SCALE GENOMIC DNA]</scope>
    <source>
        <strain evidence="2 3">6K102</strain>
    </source>
</reference>
<protein>
    <submittedName>
        <fullName evidence="2">ROK family transcriptional regulator</fullName>
    </submittedName>
</protein>